<name>A0A6F8YZT4_9ACTN</name>
<gene>
    <name evidence="1" type="ORF">Psuf_088160</name>
</gene>
<evidence type="ECO:0008006" key="3">
    <source>
        <dbReference type="Google" id="ProtNLM"/>
    </source>
</evidence>
<dbReference type="GO" id="GO:0015421">
    <property type="term" value="F:ABC-type oligopeptide transporter activity"/>
    <property type="evidence" value="ECO:0007669"/>
    <property type="project" value="TreeGrafter"/>
</dbReference>
<keyword evidence="2" id="KW-1185">Reference proteome</keyword>
<reference evidence="1 2" key="2">
    <citation type="submission" date="2020-03" db="EMBL/GenBank/DDBJ databases">
        <authorList>
            <person name="Ichikawa N."/>
            <person name="Kimura A."/>
            <person name="Kitahashi Y."/>
            <person name="Uohara A."/>
        </authorList>
    </citation>
    <scope>NUCLEOTIDE SEQUENCE [LARGE SCALE GENOMIC DNA]</scope>
    <source>
        <strain evidence="1 2">NBRC 105367</strain>
    </source>
</reference>
<protein>
    <recommendedName>
        <fullName evidence="3">ABC transporter ATP-binding protein</fullName>
    </recommendedName>
</protein>
<reference evidence="1 2" key="1">
    <citation type="submission" date="2020-03" db="EMBL/GenBank/DDBJ databases">
        <title>Whole genome shotgun sequence of Phytohabitans suffuscus NBRC 105367.</title>
        <authorList>
            <person name="Komaki H."/>
            <person name="Tamura T."/>
        </authorList>
    </citation>
    <scope>NUCLEOTIDE SEQUENCE [LARGE SCALE GENOMIC DNA]</scope>
    <source>
        <strain evidence="1 2">NBRC 105367</strain>
    </source>
</reference>
<dbReference type="SUPFAM" id="SSF52540">
    <property type="entry name" value="P-loop containing nucleoside triphosphate hydrolases"/>
    <property type="match status" value="1"/>
</dbReference>
<evidence type="ECO:0000313" key="2">
    <source>
        <dbReference type="Proteomes" id="UP000503011"/>
    </source>
</evidence>
<dbReference type="Proteomes" id="UP000503011">
    <property type="component" value="Chromosome"/>
</dbReference>
<dbReference type="InterPro" id="IPR039421">
    <property type="entry name" value="Type_1_exporter"/>
</dbReference>
<dbReference type="PANTHER" id="PTHR43394:SF1">
    <property type="entry name" value="ATP-BINDING CASSETTE SUB-FAMILY B MEMBER 10, MITOCHONDRIAL"/>
    <property type="match status" value="1"/>
</dbReference>
<dbReference type="AlphaFoldDB" id="A0A6F8YZT4"/>
<proteinExistence type="predicted"/>
<sequence length="76" mass="7755">MLHDPTTAVDAVTESRIAAGIREVRAGRTTIVVTTSPALLAATDRVAVLDGGTVTASGRHADLVAADAAYRAAVLR</sequence>
<dbReference type="KEGG" id="psuu:Psuf_088160"/>
<dbReference type="EMBL" id="AP022871">
    <property type="protein sequence ID" value="BCB91503.1"/>
    <property type="molecule type" value="Genomic_DNA"/>
</dbReference>
<dbReference type="PANTHER" id="PTHR43394">
    <property type="entry name" value="ATP-DEPENDENT PERMEASE MDL1, MITOCHONDRIAL"/>
    <property type="match status" value="1"/>
</dbReference>
<evidence type="ECO:0000313" key="1">
    <source>
        <dbReference type="EMBL" id="BCB91503.1"/>
    </source>
</evidence>
<dbReference type="Gene3D" id="3.40.50.300">
    <property type="entry name" value="P-loop containing nucleotide triphosphate hydrolases"/>
    <property type="match status" value="1"/>
</dbReference>
<organism evidence="1 2">
    <name type="scientific">Phytohabitans suffuscus</name>
    <dbReference type="NCBI Taxonomy" id="624315"/>
    <lineage>
        <taxon>Bacteria</taxon>
        <taxon>Bacillati</taxon>
        <taxon>Actinomycetota</taxon>
        <taxon>Actinomycetes</taxon>
        <taxon>Micromonosporales</taxon>
        <taxon>Micromonosporaceae</taxon>
    </lineage>
</organism>
<accession>A0A6F8YZT4</accession>
<dbReference type="InterPro" id="IPR027417">
    <property type="entry name" value="P-loop_NTPase"/>
</dbReference>